<accession>A0A7V3RGD9</accession>
<organism evidence="3">
    <name type="scientific">candidate division WOR-3 bacterium</name>
    <dbReference type="NCBI Taxonomy" id="2052148"/>
    <lineage>
        <taxon>Bacteria</taxon>
        <taxon>Bacteria division WOR-3</taxon>
    </lineage>
</organism>
<dbReference type="InterPro" id="IPR025965">
    <property type="entry name" value="FlgD/Vpr_Ig-like"/>
</dbReference>
<name>A0A7V3RGD9_UNCW3</name>
<dbReference type="InterPro" id="IPR013517">
    <property type="entry name" value="FG-GAP"/>
</dbReference>
<dbReference type="NCBIfam" id="TIGR04183">
    <property type="entry name" value="Por_Secre_tail"/>
    <property type="match status" value="1"/>
</dbReference>
<dbReference type="AlphaFoldDB" id="A0A7V3RGD9"/>
<dbReference type="Gene3D" id="2.60.40.4070">
    <property type="match status" value="1"/>
</dbReference>
<dbReference type="Gene3D" id="2.130.10.130">
    <property type="entry name" value="Integrin alpha, N-terminal"/>
    <property type="match status" value="2"/>
</dbReference>
<dbReference type="Pfam" id="PF13860">
    <property type="entry name" value="FlgD_ig"/>
    <property type="match status" value="1"/>
</dbReference>
<sequence>MSALLTLLLGIIPLDSIPWWHSGPQPYTYENALADLDRDGDIDLAQGNEFTPVYVYLNTGNGLEQYPSWASTLSEGSTAITWGDIDNDGYPELIVGTTQGPIRIYKNNGGTLETTPSWSSNPTGFGAMEIDVADVDCNGYLDIVYTDLVYGVSVYYNDSGIVETDPSWVGATEYYNSCSALGDINGDGFIDLAVGTNSAGYLEQVRIYMNNNGMFETTPSQTITDNWRPMGMVFCDIDNDGDLDLLRGNGGPGVPNDPYPTCAHKNNNGIIESTPFWISSDTTWTMKICSADFNGDGYLDIGKAVYTEYQQPNGVYENLNGNFGVYPSWYSSDYRLSWGALGGDIDGDGLQNAVDTLSGEGARKLFYLPHNNRIPLHSINNVIVNNDTIPITDYCYSLTYGWISFKNPPPSGTGNIIIHYTFSTCNEFIVGNVGAGTVIYHNLGTGVTERASPSITSVICFPNPFVSQTNITYKIASPQSLDVSLKIFDSTGRIVRSLLSDIQSPGMHFISWDGRDDKGFELQSGIYFYQLKVGREVKTGKIVHIK</sequence>
<evidence type="ECO:0000256" key="1">
    <source>
        <dbReference type="ARBA" id="ARBA00022729"/>
    </source>
</evidence>
<evidence type="ECO:0000259" key="2">
    <source>
        <dbReference type="Pfam" id="PF13860"/>
    </source>
</evidence>
<dbReference type="SUPFAM" id="SSF69318">
    <property type="entry name" value="Integrin alpha N-terminal domain"/>
    <property type="match status" value="2"/>
</dbReference>
<protein>
    <submittedName>
        <fullName evidence="3">T9SS type A sorting domain-containing protein</fullName>
    </submittedName>
</protein>
<keyword evidence="1" id="KW-0732">Signal</keyword>
<dbReference type="PANTHER" id="PTHR44103">
    <property type="entry name" value="PROPROTEIN CONVERTASE P"/>
    <property type="match status" value="1"/>
</dbReference>
<gene>
    <name evidence="3" type="ORF">ENX68_01715</name>
</gene>
<comment type="caution">
    <text evidence="3">The sequence shown here is derived from an EMBL/GenBank/DDBJ whole genome shotgun (WGS) entry which is preliminary data.</text>
</comment>
<proteinExistence type="predicted"/>
<evidence type="ECO:0000313" key="3">
    <source>
        <dbReference type="EMBL" id="HGE77702.1"/>
    </source>
</evidence>
<reference evidence="3" key="1">
    <citation type="journal article" date="2020" name="mSystems">
        <title>Genome- and Community-Level Interaction Insights into Carbon Utilization and Element Cycling Functions of Hydrothermarchaeota in Hydrothermal Sediment.</title>
        <authorList>
            <person name="Zhou Z."/>
            <person name="Liu Y."/>
            <person name="Xu W."/>
            <person name="Pan J."/>
            <person name="Luo Z.H."/>
            <person name="Li M."/>
        </authorList>
    </citation>
    <scope>NUCLEOTIDE SEQUENCE [LARGE SCALE GENOMIC DNA]</scope>
    <source>
        <strain evidence="3">SpSt-961</strain>
    </source>
</reference>
<dbReference type="InterPro" id="IPR028994">
    <property type="entry name" value="Integrin_alpha_N"/>
</dbReference>
<dbReference type="Pfam" id="PF13517">
    <property type="entry name" value="FG-GAP_3"/>
    <property type="match status" value="2"/>
</dbReference>
<dbReference type="InterPro" id="IPR026444">
    <property type="entry name" value="Secre_tail"/>
</dbReference>
<dbReference type="EMBL" id="DTOZ01000048">
    <property type="protein sequence ID" value="HGE77702.1"/>
    <property type="molecule type" value="Genomic_DNA"/>
</dbReference>
<dbReference type="PANTHER" id="PTHR44103:SF1">
    <property type="entry name" value="PROPROTEIN CONVERTASE P"/>
    <property type="match status" value="1"/>
</dbReference>
<feature type="domain" description="FlgD/Vpr Ig-like" evidence="2">
    <location>
        <begin position="470"/>
        <end position="531"/>
    </location>
</feature>